<comment type="caution">
    <text evidence="2">The sequence shown here is derived from an EMBL/GenBank/DDBJ whole genome shotgun (WGS) entry which is preliminary data.</text>
</comment>
<evidence type="ECO:0000313" key="3">
    <source>
        <dbReference type="Proteomes" id="UP000011885"/>
    </source>
</evidence>
<organism evidence="2 3">
    <name type="scientific">Rhodopirellula sallentina SM41</name>
    <dbReference type="NCBI Taxonomy" id="1263870"/>
    <lineage>
        <taxon>Bacteria</taxon>
        <taxon>Pseudomonadati</taxon>
        <taxon>Planctomycetota</taxon>
        <taxon>Planctomycetia</taxon>
        <taxon>Pirellulales</taxon>
        <taxon>Pirellulaceae</taxon>
        <taxon>Rhodopirellula</taxon>
    </lineage>
</organism>
<evidence type="ECO:0000259" key="1">
    <source>
        <dbReference type="Pfam" id="PF11845"/>
    </source>
</evidence>
<gene>
    <name evidence="2" type="ORF">RSSM_01087</name>
</gene>
<dbReference type="InterPro" id="IPR021796">
    <property type="entry name" value="Tll0287-like_dom"/>
</dbReference>
<dbReference type="Proteomes" id="UP000011885">
    <property type="component" value="Unassembled WGS sequence"/>
</dbReference>
<reference evidence="2 3" key="1">
    <citation type="journal article" date="2013" name="Mar. Genomics">
        <title>Expression of sulfatases in Rhodopirellula baltica and the diversity of sulfatases in the genus Rhodopirellula.</title>
        <authorList>
            <person name="Wegner C.E."/>
            <person name="Richter-Heitmann T."/>
            <person name="Klindworth A."/>
            <person name="Klockow C."/>
            <person name="Richter M."/>
            <person name="Achstetter T."/>
            <person name="Glockner F.O."/>
            <person name="Harder J."/>
        </authorList>
    </citation>
    <scope>NUCLEOTIDE SEQUENCE [LARGE SCALE GENOMIC DNA]</scope>
    <source>
        <strain evidence="2 3">SM41</strain>
    </source>
</reference>
<accession>M5U7M6</accession>
<dbReference type="PATRIC" id="fig|1263870.3.peg.1178"/>
<evidence type="ECO:0000313" key="2">
    <source>
        <dbReference type="EMBL" id="EMI57477.1"/>
    </source>
</evidence>
<sequence>MQSQTFDPSISLKEFIMTFSRKTTLSALALSSVFCLVAATFMGCGGGATASVSPPPPSEPGIPYKKFADAVHAVMMADRTVYASKVVTRLKKQDAPVEPSEYWEDEDHTIPLPAQMFRMGSELVFENPEAGFTYALKSKWPLNEQNRPKSEFEVKALDYIAEHPDENFYGEEELGGDKYFVAAYADKAVAEACWSCHNDHGNREDDYPEFKKDDVMGGVIVRVPMQ</sequence>
<protein>
    <submittedName>
        <fullName evidence="2">Putative secreted protein</fullName>
    </submittedName>
</protein>
<keyword evidence="3" id="KW-1185">Reference proteome</keyword>
<dbReference type="Pfam" id="PF11845">
    <property type="entry name" value="Tll0287-like"/>
    <property type="match status" value="1"/>
</dbReference>
<feature type="domain" description="Tll0287-like" evidence="1">
    <location>
        <begin position="68"/>
        <end position="224"/>
    </location>
</feature>
<name>M5U7M6_9BACT</name>
<dbReference type="AlphaFoldDB" id="M5U7M6"/>
<dbReference type="EMBL" id="ANOH01000090">
    <property type="protein sequence ID" value="EMI57477.1"/>
    <property type="molecule type" value="Genomic_DNA"/>
</dbReference>
<proteinExistence type="predicted"/>